<organism evidence="1 2">
    <name type="scientific">Sphaerotilus phage vB_SnaP-R1</name>
    <dbReference type="NCBI Taxonomy" id="2696336"/>
    <lineage>
        <taxon>Viruses</taxon>
        <taxon>Duplodnaviria</taxon>
        <taxon>Heunggongvirae</taxon>
        <taxon>Uroviricota</taxon>
        <taxon>Caudoviricetes</taxon>
        <taxon>Autographivirales</taxon>
        <taxon>Autoscriptoviridae</taxon>
        <taxon>Natansvirus</taxon>
        <taxon>Natansvirus SnaPR1</taxon>
    </lineage>
</organism>
<reference evidence="1 2" key="1">
    <citation type="submission" date="2019-12" db="EMBL/GenBank/DDBJ databases">
        <title>The first sequenced Sphaerotilus natans bacteriophage genome is one of a kind - characterization and potential to control this filamentous bacterium in WWTP.</title>
        <authorList>
            <person name="Ferreira R."/>
            <person name="Amado R."/>
            <person name="Padrao J."/>
            <person name="Ferreira V."/>
            <person name="Dias N.M."/>
            <person name="Melo L.D.R."/>
            <person name="Azeredo J."/>
            <person name="Santos S.B."/>
            <person name="Nicolau A."/>
        </authorList>
    </citation>
    <scope>NUCLEOTIDE SEQUENCE [LARGE SCALE GENOMIC DNA]</scope>
</reference>
<keyword evidence="2" id="KW-1185">Reference proteome</keyword>
<sequence length="178" mass="20320">MSSIHPIELKRRLRRLSRALNTQTMGDINWGGCGVMAGIVGEILELWGIPVEVVTPAEYDWGVSPKEARERLQAEYWGENWTAHDWDNNGLYRSHLAVRFMLGGKLYTWDSDGLLCSDKFFGRRDCGEPSHVADYPFGEGMTVQECIEISSTPSGWNSTFDRRQIPLMRELAYQHLLP</sequence>
<proteinExistence type="predicted"/>
<dbReference type="EMBL" id="MN844877">
    <property type="protein sequence ID" value="QHJ75333.1"/>
    <property type="molecule type" value="Genomic_DNA"/>
</dbReference>
<name>A0A6B9SZT1_9CAUD</name>
<accession>A0A6B9SZT1</accession>
<evidence type="ECO:0000313" key="1">
    <source>
        <dbReference type="EMBL" id="QHJ75333.1"/>
    </source>
</evidence>
<evidence type="ECO:0000313" key="2">
    <source>
        <dbReference type="Proteomes" id="UP000464416"/>
    </source>
</evidence>
<protein>
    <submittedName>
        <fullName evidence="1">Uncharacterized protein</fullName>
    </submittedName>
</protein>
<gene>
    <name evidence="1" type="ORF">SnaR1_gp4</name>
</gene>
<dbReference type="Proteomes" id="UP000464416">
    <property type="component" value="Segment"/>
</dbReference>